<keyword evidence="2" id="KW-1185">Reference proteome</keyword>
<comment type="caution">
    <text evidence="1">The sequence shown here is derived from an EMBL/GenBank/DDBJ whole genome shotgun (WGS) entry which is preliminary data.</text>
</comment>
<reference evidence="1" key="2">
    <citation type="journal article" date="2020" name="Nat. Commun.">
        <title>Large-scale genome sequencing of mycorrhizal fungi provides insights into the early evolution of symbiotic traits.</title>
        <authorList>
            <person name="Miyauchi S."/>
            <person name="Kiss E."/>
            <person name="Kuo A."/>
            <person name="Drula E."/>
            <person name="Kohler A."/>
            <person name="Sanchez-Garcia M."/>
            <person name="Morin E."/>
            <person name="Andreopoulos B."/>
            <person name="Barry K.W."/>
            <person name="Bonito G."/>
            <person name="Buee M."/>
            <person name="Carver A."/>
            <person name="Chen C."/>
            <person name="Cichocki N."/>
            <person name="Clum A."/>
            <person name="Culley D."/>
            <person name="Crous P.W."/>
            <person name="Fauchery L."/>
            <person name="Girlanda M."/>
            <person name="Hayes R.D."/>
            <person name="Keri Z."/>
            <person name="LaButti K."/>
            <person name="Lipzen A."/>
            <person name="Lombard V."/>
            <person name="Magnuson J."/>
            <person name="Maillard F."/>
            <person name="Murat C."/>
            <person name="Nolan M."/>
            <person name="Ohm R.A."/>
            <person name="Pangilinan J."/>
            <person name="Pereira M.F."/>
            <person name="Perotto S."/>
            <person name="Peter M."/>
            <person name="Pfister S."/>
            <person name="Riley R."/>
            <person name="Sitrit Y."/>
            <person name="Stielow J.B."/>
            <person name="Szollosi G."/>
            <person name="Zifcakova L."/>
            <person name="Stursova M."/>
            <person name="Spatafora J.W."/>
            <person name="Tedersoo L."/>
            <person name="Vaario L.M."/>
            <person name="Yamada A."/>
            <person name="Yan M."/>
            <person name="Wang P."/>
            <person name="Xu J."/>
            <person name="Bruns T."/>
            <person name="Baldrian P."/>
            <person name="Vilgalys R."/>
            <person name="Dunand C."/>
            <person name="Henrissat B."/>
            <person name="Grigoriev I.V."/>
            <person name="Hibbett D."/>
            <person name="Nagy L.G."/>
            <person name="Martin F.M."/>
        </authorList>
    </citation>
    <scope>NUCLEOTIDE SEQUENCE</scope>
    <source>
        <strain evidence="1">BED1</strain>
    </source>
</reference>
<name>A0AAD4BY90_BOLED</name>
<organism evidence="1 2">
    <name type="scientific">Boletus edulis BED1</name>
    <dbReference type="NCBI Taxonomy" id="1328754"/>
    <lineage>
        <taxon>Eukaryota</taxon>
        <taxon>Fungi</taxon>
        <taxon>Dikarya</taxon>
        <taxon>Basidiomycota</taxon>
        <taxon>Agaricomycotina</taxon>
        <taxon>Agaricomycetes</taxon>
        <taxon>Agaricomycetidae</taxon>
        <taxon>Boletales</taxon>
        <taxon>Boletineae</taxon>
        <taxon>Boletaceae</taxon>
        <taxon>Boletoideae</taxon>
        <taxon>Boletus</taxon>
    </lineage>
</organism>
<reference evidence="1" key="1">
    <citation type="submission" date="2019-10" db="EMBL/GenBank/DDBJ databases">
        <authorList>
            <consortium name="DOE Joint Genome Institute"/>
            <person name="Kuo A."/>
            <person name="Miyauchi S."/>
            <person name="Kiss E."/>
            <person name="Drula E."/>
            <person name="Kohler A."/>
            <person name="Sanchez-Garcia M."/>
            <person name="Andreopoulos B."/>
            <person name="Barry K.W."/>
            <person name="Bonito G."/>
            <person name="Buee M."/>
            <person name="Carver A."/>
            <person name="Chen C."/>
            <person name="Cichocki N."/>
            <person name="Clum A."/>
            <person name="Culley D."/>
            <person name="Crous P.W."/>
            <person name="Fauchery L."/>
            <person name="Girlanda M."/>
            <person name="Hayes R."/>
            <person name="Keri Z."/>
            <person name="LaButti K."/>
            <person name="Lipzen A."/>
            <person name="Lombard V."/>
            <person name="Magnuson J."/>
            <person name="Maillard F."/>
            <person name="Morin E."/>
            <person name="Murat C."/>
            <person name="Nolan M."/>
            <person name="Ohm R."/>
            <person name="Pangilinan J."/>
            <person name="Pereira M."/>
            <person name="Perotto S."/>
            <person name="Peter M."/>
            <person name="Riley R."/>
            <person name="Sitrit Y."/>
            <person name="Stielow B."/>
            <person name="Szollosi G."/>
            <person name="Zifcakova L."/>
            <person name="Stursova M."/>
            <person name="Spatafora J.W."/>
            <person name="Tedersoo L."/>
            <person name="Vaario L.-M."/>
            <person name="Yamada A."/>
            <person name="Yan M."/>
            <person name="Wang P."/>
            <person name="Xu J."/>
            <person name="Bruns T."/>
            <person name="Baldrian P."/>
            <person name="Vilgalys R."/>
            <person name="Henrissat B."/>
            <person name="Grigoriev I.V."/>
            <person name="Hibbett D."/>
            <person name="Nagy L.G."/>
            <person name="Martin F.M."/>
        </authorList>
    </citation>
    <scope>NUCLEOTIDE SEQUENCE</scope>
    <source>
        <strain evidence="1">BED1</strain>
    </source>
</reference>
<dbReference type="AlphaFoldDB" id="A0AAD4BY90"/>
<protein>
    <submittedName>
        <fullName evidence="1">Uncharacterized protein</fullName>
    </submittedName>
</protein>
<accession>A0AAD4BY90</accession>
<dbReference type="EMBL" id="WHUW01000008">
    <property type="protein sequence ID" value="KAF8443226.1"/>
    <property type="molecule type" value="Genomic_DNA"/>
</dbReference>
<gene>
    <name evidence="1" type="ORF">L210DRAFT_931390</name>
</gene>
<proteinExistence type="predicted"/>
<evidence type="ECO:0000313" key="2">
    <source>
        <dbReference type="Proteomes" id="UP001194468"/>
    </source>
</evidence>
<evidence type="ECO:0000313" key="1">
    <source>
        <dbReference type="EMBL" id="KAF8443226.1"/>
    </source>
</evidence>
<sequence length="231" mass="26226">MEFSIVLYPSFFLPSEKATSSLQTVFNTPARHTPREWLDIVLENDPEHNYIVTNLWHYKQRFLPLLDCQHEYIILEVQPRPLPSPAFPPTLIKVSRTIVNRSFPARLGLWGPATDTIEILPLGTQFIDHCLHQLTWSQNRAPDLYHISRFIHAIHTAMPRYFLVRTSCYAFAGAIKDSIHIRFNGLGGPQPSGYLTRESRFMWCIPTGTTKAQGVAAGVAAYSLPDGQEHG</sequence>
<dbReference type="Proteomes" id="UP001194468">
    <property type="component" value="Unassembled WGS sequence"/>
</dbReference>